<sequence>MSLLRIAYQLPNILTEDMVLSQLFCLHGNSLRKARVVSNVDEAVSLANMVGLPDFGTFAGHRRSINVPIYYRVVNSVIFDPTAEDFKRNSFHYQATDITGKE</sequence>
<name>A0A4Z1GL29_9HELO</name>
<accession>A0A4Z1GL29</accession>
<dbReference type="EMBL" id="PQXK01000093">
    <property type="protein sequence ID" value="TGO37604.1"/>
    <property type="molecule type" value="Genomic_DNA"/>
</dbReference>
<organism evidence="1 2">
    <name type="scientific">Botrytis hyacinthi</name>
    <dbReference type="NCBI Taxonomy" id="278943"/>
    <lineage>
        <taxon>Eukaryota</taxon>
        <taxon>Fungi</taxon>
        <taxon>Dikarya</taxon>
        <taxon>Ascomycota</taxon>
        <taxon>Pezizomycotina</taxon>
        <taxon>Leotiomycetes</taxon>
        <taxon>Helotiales</taxon>
        <taxon>Sclerotiniaceae</taxon>
        <taxon>Botrytis</taxon>
    </lineage>
</organism>
<reference evidence="1 2" key="1">
    <citation type="submission" date="2017-12" db="EMBL/GenBank/DDBJ databases">
        <title>Comparative genomics of Botrytis spp.</title>
        <authorList>
            <person name="Valero-Jimenez C.A."/>
            <person name="Tapia P."/>
            <person name="Veloso J."/>
            <person name="Silva-Moreno E."/>
            <person name="Staats M."/>
            <person name="Valdes J.H."/>
            <person name="Van Kan J.A.L."/>
        </authorList>
    </citation>
    <scope>NUCLEOTIDE SEQUENCE [LARGE SCALE GENOMIC DNA]</scope>
    <source>
        <strain evidence="1 2">Bh0001</strain>
    </source>
</reference>
<protein>
    <submittedName>
        <fullName evidence="1">Uncharacterized protein</fullName>
    </submittedName>
</protein>
<keyword evidence="2" id="KW-1185">Reference proteome</keyword>
<evidence type="ECO:0000313" key="2">
    <source>
        <dbReference type="Proteomes" id="UP000297814"/>
    </source>
</evidence>
<evidence type="ECO:0000313" key="1">
    <source>
        <dbReference type="EMBL" id="TGO37604.1"/>
    </source>
</evidence>
<proteinExistence type="predicted"/>
<dbReference type="Proteomes" id="UP000297814">
    <property type="component" value="Unassembled WGS sequence"/>
</dbReference>
<comment type="caution">
    <text evidence="1">The sequence shown here is derived from an EMBL/GenBank/DDBJ whole genome shotgun (WGS) entry which is preliminary data.</text>
</comment>
<gene>
    <name evidence="1" type="ORF">BHYA_0093g00300</name>
</gene>
<dbReference type="AlphaFoldDB" id="A0A4Z1GL29"/>